<dbReference type="EMBL" id="JBEAFC010000007">
    <property type="protein sequence ID" value="KAL1551611.1"/>
    <property type="molecule type" value="Genomic_DNA"/>
</dbReference>
<reference evidence="2 3" key="1">
    <citation type="submission" date="2024-06" db="EMBL/GenBank/DDBJ databases">
        <title>A chromosome level genome sequence of Diviner's sage (Salvia divinorum).</title>
        <authorList>
            <person name="Ford S.A."/>
            <person name="Ro D.-K."/>
            <person name="Ness R.W."/>
            <person name="Phillips M.A."/>
        </authorList>
    </citation>
    <scope>NUCLEOTIDE SEQUENCE [LARGE SCALE GENOMIC DNA]</scope>
    <source>
        <strain evidence="2">SAF-2024a</strain>
        <tissue evidence="2">Leaf</tissue>
    </source>
</reference>
<proteinExistence type="predicted"/>
<evidence type="ECO:0000313" key="3">
    <source>
        <dbReference type="Proteomes" id="UP001567538"/>
    </source>
</evidence>
<evidence type="ECO:0000256" key="1">
    <source>
        <dbReference type="SAM" id="MobiDB-lite"/>
    </source>
</evidence>
<comment type="caution">
    <text evidence="2">The sequence shown here is derived from an EMBL/GenBank/DDBJ whole genome shotgun (WGS) entry which is preliminary data.</text>
</comment>
<name>A0ABD1H5B4_SALDI</name>
<dbReference type="Proteomes" id="UP001567538">
    <property type="component" value="Unassembled WGS sequence"/>
</dbReference>
<organism evidence="2 3">
    <name type="scientific">Salvia divinorum</name>
    <name type="common">Maria pastora</name>
    <name type="synonym">Diviner's sage</name>
    <dbReference type="NCBI Taxonomy" id="28513"/>
    <lineage>
        <taxon>Eukaryota</taxon>
        <taxon>Viridiplantae</taxon>
        <taxon>Streptophyta</taxon>
        <taxon>Embryophyta</taxon>
        <taxon>Tracheophyta</taxon>
        <taxon>Spermatophyta</taxon>
        <taxon>Magnoliopsida</taxon>
        <taxon>eudicotyledons</taxon>
        <taxon>Gunneridae</taxon>
        <taxon>Pentapetalae</taxon>
        <taxon>asterids</taxon>
        <taxon>lamiids</taxon>
        <taxon>Lamiales</taxon>
        <taxon>Lamiaceae</taxon>
        <taxon>Nepetoideae</taxon>
        <taxon>Mentheae</taxon>
        <taxon>Salviinae</taxon>
        <taxon>Salvia</taxon>
        <taxon>Salvia subgen. Calosphace</taxon>
    </lineage>
</organism>
<evidence type="ECO:0000313" key="2">
    <source>
        <dbReference type="EMBL" id="KAL1551611.1"/>
    </source>
</evidence>
<feature type="region of interest" description="Disordered" evidence="1">
    <location>
        <begin position="117"/>
        <end position="136"/>
    </location>
</feature>
<protein>
    <submittedName>
        <fullName evidence="2">Uncharacterized protein</fullName>
    </submittedName>
</protein>
<accession>A0ABD1H5B4</accession>
<sequence length="170" mass="18832">MESIANQFRPRVNESFAFTCDGSNNWLKRAPRRGAEMVRLESRRLKSERTGGREQEHLLLDFDIQRRRGAASMDHSGPARRQQSLSYGNASLNELGCEGLASGLIGGSWPGSLPCNAAHRSRPEPPSFFSSKSNYSSRSSLSSIFKVVGTLQSINISLLYNRVLKQKSNG</sequence>
<feature type="compositionally biased region" description="Low complexity" evidence="1">
    <location>
        <begin position="127"/>
        <end position="136"/>
    </location>
</feature>
<keyword evidence="3" id="KW-1185">Reference proteome</keyword>
<gene>
    <name evidence="2" type="ORF">AAHA92_19432</name>
</gene>
<dbReference type="AlphaFoldDB" id="A0ABD1H5B4"/>